<evidence type="ECO:0000313" key="4">
    <source>
        <dbReference type="EMBL" id="NNI79969.1"/>
    </source>
</evidence>
<reference evidence="4 5" key="1">
    <citation type="journal article" date="2018" name="Front. Microbiol.">
        <title>Genetic and Phylogenetic Characteristics of Pasteurella multocida Isolates From Different Host Species.</title>
        <authorList>
            <person name="Peng Z."/>
            <person name="Liang W."/>
            <person name="Wang F."/>
            <person name="Xu Z."/>
            <person name="Xie Z."/>
            <person name="Lian Z."/>
            <person name="Hua L."/>
            <person name="Zhou R."/>
            <person name="Chen H."/>
            <person name="Wu B."/>
        </authorList>
    </citation>
    <scope>NUCLEOTIDE SEQUENCE [LARGE SCALE GENOMIC DNA]</scope>
    <source>
        <strain evidence="4 5">HNA06</strain>
    </source>
</reference>
<evidence type="ECO:0000313" key="5">
    <source>
        <dbReference type="Proteomes" id="UP000540079"/>
    </source>
</evidence>
<sequence length="323" mass="37848">MRKKKTNRNPILPRSKSDPIGMGRNVRKMFSDIEGRYYKIKLDIKNLLDRNVIPRSITGVNEKSAIVCSQFTEVPTIYFVNSNEHDYNFTSEEFAKFSDDIQKILEDWLLEESRTGELWFELYLEESQKAATLSTHSSLSQQSDLYLAQRPLYQILFSEPYLERLAIAQQLFYEQWRGLTYQTKSDLIYTISEAVVRGVNVKKTAELISKRLDISMSRAKKMAQTEQLYVYRRAEWEEAKAARDELGLDAGILHISALKSTTRVTHAKRHGRVFTPEEQEAWYQKDGNRFNCYCKSQVIIKEDTPLSTLKRYENERKAWLKTH</sequence>
<feature type="region of interest" description="Disordered" evidence="1">
    <location>
        <begin position="1"/>
        <end position="20"/>
    </location>
</feature>
<feature type="domain" description="Phage head morphogenesis" evidence="2">
    <location>
        <begin position="191"/>
        <end position="295"/>
    </location>
</feature>
<proteinExistence type="predicted"/>
<dbReference type="EMBL" id="PPVL01000014">
    <property type="protein sequence ID" value="NNI79969.1"/>
    <property type="molecule type" value="Genomic_DNA"/>
</dbReference>
<dbReference type="InterPro" id="IPR006528">
    <property type="entry name" value="Phage_head_morphogenesis_dom"/>
</dbReference>
<comment type="caution">
    <text evidence="4">The sequence shown here is derived from an EMBL/GenBank/DDBJ whole genome shotgun (WGS) entry which is preliminary data.</text>
</comment>
<dbReference type="Proteomes" id="UP000540079">
    <property type="component" value="Unassembled WGS sequence"/>
</dbReference>
<evidence type="ECO:0000313" key="3">
    <source>
        <dbReference type="EMBL" id="MDT3453359.1"/>
    </source>
</evidence>
<protein>
    <submittedName>
        <fullName evidence="3">Phage head morphogenesis protein</fullName>
    </submittedName>
</protein>
<gene>
    <name evidence="4" type="ORF">C2800_11180</name>
    <name evidence="3" type="ORF">NQF69_11355</name>
</gene>
<name>A0A1E3XHH9_PASMD</name>
<organism evidence="4 5">
    <name type="scientific">Pasteurella multocida</name>
    <dbReference type="NCBI Taxonomy" id="747"/>
    <lineage>
        <taxon>Bacteria</taxon>
        <taxon>Pseudomonadati</taxon>
        <taxon>Pseudomonadota</taxon>
        <taxon>Gammaproteobacteria</taxon>
        <taxon>Pasteurellales</taxon>
        <taxon>Pasteurellaceae</taxon>
        <taxon>Pasteurella</taxon>
    </lineage>
</organism>
<accession>A0A1E3XHH9</accession>
<dbReference type="Proteomes" id="UP001182304">
    <property type="component" value="Unassembled WGS sequence"/>
</dbReference>
<dbReference type="AlphaFoldDB" id="A0A1E3XHH9"/>
<evidence type="ECO:0000256" key="1">
    <source>
        <dbReference type="SAM" id="MobiDB-lite"/>
    </source>
</evidence>
<dbReference type="Pfam" id="PF04233">
    <property type="entry name" value="Phage_Mu_F"/>
    <property type="match status" value="1"/>
</dbReference>
<dbReference type="RefSeq" id="WP_014390740.1">
    <property type="nucleotide sequence ID" value="NZ_AP025519.1"/>
</dbReference>
<dbReference type="EMBL" id="JANIEN010000020">
    <property type="protein sequence ID" value="MDT3453359.1"/>
    <property type="molecule type" value="Genomic_DNA"/>
</dbReference>
<reference evidence="3" key="2">
    <citation type="submission" date="2022-07" db="EMBL/GenBank/DDBJ databases">
        <title>Sequence of Pasteurella multocoda 17BRD-035.</title>
        <authorList>
            <person name="Roy Chowdhury P."/>
            <person name="Alhamami T."/>
            <person name="Trott D.J."/>
            <person name="Djordvevic S.P."/>
        </authorList>
    </citation>
    <scope>NUCLEOTIDE SEQUENCE</scope>
    <source>
        <strain evidence="3">17BRD-035</strain>
    </source>
</reference>
<evidence type="ECO:0000259" key="2">
    <source>
        <dbReference type="Pfam" id="PF04233"/>
    </source>
</evidence>